<dbReference type="VEuPathDB" id="CryptoDB:Cvel_11179"/>
<accession>A0A0G4I5H3</accession>
<feature type="transmembrane region" description="Helical" evidence="2">
    <location>
        <begin position="80"/>
        <end position="97"/>
    </location>
</feature>
<reference evidence="3" key="1">
    <citation type="submission" date="2014-11" db="EMBL/GenBank/DDBJ databases">
        <authorList>
            <person name="Otto D Thomas"/>
            <person name="Naeem Raeece"/>
        </authorList>
    </citation>
    <scope>NUCLEOTIDE SEQUENCE</scope>
</reference>
<dbReference type="AlphaFoldDB" id="A0A0G4I5H3"/>
<keyword evidence="2" id="KW-0812">Transmembrane</keyword>
<feature type="transmembrane region" description="Helical" evidence="2">
    <location>
        <begin position="230"/>
        <end position="251"/>
    </location>
</feature>
<evidence type="ECO:0000256" key="2">
    <source>
        <dbReference type="SAM" id="Phobius"/>
    </source>
</evidence>
<name>A0A0G4I5H3_9ALVE</name>
<sequence>MIGGSAPQTFHAEKDPETKELSGDPTPPNGRVWSFERLLPYSAFKESRGGYHAYAPFERSLSWRHVFSTRGITFYRYTPYLFYCIQWFFFVVNALLARLDGDGSQGLASRPREVLEATYHVCLLLMTPGLLFPFRAPTSVLYIWLHRGWLIASLVAVTSTTGSAPEFFLVGAFIVWFSVVGIDLLTFPRRPAVRVFWTGCLKLMAFMDLALNLLLGFILALDGENEERQIFGYVIVCISLVLLLPPTVVILENDELI</sequence>
<feature type="compositionally biased region" description="Basic and acidic residues" evidence="1">
    <location>
        <begin position="11"/>
        <end position="22"/>
    </location>
</feature>
<keyword evidence="2" id="KW-1133">Transmembrane helix</keyword>
<keyword evidence="2" id="KW-0472">Membrane</keyword>
<feature type="transmembrane region" description="Helical" evidence="2">
    <location>
        <begin position="167"/>
        <end position="187"/>
    </location>
</feature>
<gene>
    <name evidence="3" type="ORF">Cvel_11179</name>
</gene>
<organism evidence="3">
    <name type="scientific">Chromera velia CCMP2878</name>
    <dbReference type="NCBI Taxonomy" id="1169474"/>
    <lineage>
        <taxon>Eukaryota</taxon>
        <taxon>Sar</taxon>
        <taxon>Alveolata</taxon>
        <taxon>Colpodellida</taxon>
        <taxon>Chromeraceae</taxon>
        <taxon>Chromera</taxon>
    </lineage>
</organism>
<evidence type="ECO:0000256" key="1">
    <source>
        <dbReference type="SAM" id="MobiDB-lite"/>
    </source>
</evidence>
<feature type="region of interest" description="Disordered" evidence="1">
    <location>
        <begin position="1"/>
        <end position="29"/>
    </location>
</feature>
<protein>
    <submittedName>
        <fullName evidence="3">Uncharacterized protein</fullName>
    </submittedName>
</protein>
<feature type="transmembrane region" description="Helical" evidence="2">
    <location>
        <begin position="117"/>
        <end position="134"/>
    </location>
</feature>
<feature type="transmembrane region" description="Helical" evidence="2">
    <location>
        <begin position="199"/>
        <end position="218"/>
    </location>
</feature>
<dbReference type="EMBL" id="CDMZ01005198">
    <property type="protein sequence ID" value="CEM52260.1"/>
    <property type="molecule type" value="Genomic_DNA"/>
</dbReference>
<proteinExistence type="predicted"/>
<evidence type="ECO:0000313" key="3">
    <source>
        <dbReference type="EMBL" id="CEM52260.1"/>
    </source>
</evidence>